<keyword evidence="5" id="KW-1185">Reference proteome</keyword>
<dbReference type="InterPro" id="IPR049397">
    <property type="entry name" value="EthR_C"/>
</dbReference>
<protein>
    <submittedName>
        <fullName evidence="4">TetR family transcriptional regulator</fullName>
    </submittedName>
</protein>
<dbReference type="PROSITE" id="PS50977">
    <property type="entry name" value="HTH_TETR_2"/>
    <property type="match status" value="1"/>
</dbReference>
<dbReference type="PANTHER" id="PTHR30055:SF184">
    <property type="entry name" value="HTH-TYPE TRANSCRIPTIONAL REGULATOR ETHR"/>
    <property type="match status" value="1"/>
</dbReference>
<evidence type="ECO:0000256" key="1">
    <source>
        <dbReference type="ARBA" id="ARBA00023125"/>
    </source>
</evidence>
<accession>A0ABX6INT9</accession>
<feature type="domain" description="HTH tetR-type" evidence="3">
    <location>
        <begin position="1"/>
        <end position="47"/>
    </location>
</feature>
<dbReference type="EMBL" id="CP045809">
    <property type="protein sequence ID" value="QHN37613.1"/>
    <property type="molecule type" value="Genomic_DNA"/>
</dbReference>
<feature type="DNA-binding region" description="H-T-H motif" evidence="2">
    <location>
        <begin position="10"/>
        <end position="29"/>
    </location>
</feature>
<keyword evidence="1 2" id="KW-0238">DNA-binding</keyword>
<dbReference type="Gene3D" id="1.10.357.10">
    <property type="entry name" value="Tetracycline Repressor, domain 2"/>
    <property type="match status" value="1"/>
</dbReference>
<proteinExistence type="predicted"/>
<dbReference type="Gene3D" id="1.10.10.60">
    <property type="entry name" value="Homeodomain-like"/>
    <property type="match status" value="1"/>
</dbReference>
<dbReference type="InterPro" id="IPR009057">
    <property type="entry name" value="Homeodomain-like_sf"/>
</dbReference>
<evidence type="ECO:0000256" key="2">
    <source>
        <dbReference type="PROSITE-ProRule" id="PRU00335"/>
    </source>
</evidence>
<dbReference type="Pfam" id="PF21313">
    <property type="entry name" value="EthR_C"/>
    <property type="match status" value="1"/>
</dbReference>
<gene>
    <name evidence="4" type="ORF">GII31_14800</name>
</gene>
<sequence>METTPYPEISVAQILTGANISRTTFYAYFSSKPAVLRRLLERAMDDIFATVTPFLRNEGRDRPSPEAESPEPVGRALERSIRSVAHSWHTHRTVLRSVALQWPTDPDLREVWLAIAERFIDAGAREIEREQAAGVIASPLPGRTLATTLFWGTERVLHIAGLGVDPALPDEESAVDALITMWRGTLYGDSGPVREKR</sequence>
<dbReference type="InterPro" id="IPR036271">
    <property type="entry name" value="Tet_transcr_reg_TetR-rel_C_sf"/>
</dbReference>
<organism evidence="4 5">
    <name type="scientific">Gordonia pseudamarae</name>
    <dbReference type="NCBI Taxonomy" id="2831662"/>
    <lineage>
        <taxon>Bacteria</taxon>
        <taxon>Bacillati</taxon>
        <taxon>Actinomycetota</taxon>
        <taxon>Actinomycetes</taxon>
        <taxon>Mycobacteriales</taxon>
        <taxon>Gordoniaceae</taxon>
        <taxon>Gordonia</taxon>
    </lineage>
</organism>
<reference evidence="4" key="1">
    <citation type="journal article" date="2021" name="Nat. Microbiol.">
        <title>Cocultivation of an ultrasmall environmental parasitic bacterium with lytic ability against bacteria associated with wastewater foams.</title>
        <authorList>
            <person name="Batinovic S."/>
            <person name="Rose J.J.A."/>
            <person name="Ratcliffe J."/>
            <person name="Seviour R.J."/>
            <person name="Petrovski S."/>
        </authorList>
    </citation>
    <scope>NUCLEOTIDE SEQUENCE</scope>
    <source>
        <strain evidence="4">CON9</strain>
    </source>
</reference>
<evidence type="ECO:0000259" key="3">
    <source>
        <dbReference type="PROSITE" id="PS50977"/>
    </source>
</evidence>
<dbReference type="InterPro" id="IPR001647">
    <property type="entry name" value="HTH_TetR"/>
</dbReference>
<dbReference type="SUPFAM" id="SSF48498">
    <property type="entry name" value="Tetracyclin repressor-like, C-terminal domain"/>
    <property type="match status" value="1"/>
</dbReference>
<dbReference type="InterPro" id="IPR050109">
    <property type="entry name" value="HTH-type_TetR-like_transc_reg"/>
</dbReference>
<dbReference type="SUPFAM" id="SSF46689">
    <property type="entry name" value="Homeodomain-like"/>
    <property type="match status" value="1"/>
</dbReference>
<dbReference type="PANTHER" id="PTHR30055">
    <property type="entry name" value="HTH-TYPE TRANSCRIPTIONAL REGULATOR RUTR"/>
    <property type="match status" value="1"/>
</dbReference>
<evidence type="ECO:0000313" key="5">
    <source>
        <dbReference type="Proteomes" id="UP001059836"/>
    </source>
</evidence>
<name>A0ABX6INT9_9ACTN</name>
<dbReference type="Proteomes" id="UP001059836">
    <property type="component" value="Chromosome"/>
</dbReference>
<evidence type="ECO:0000313" key="4">
    <source>
        <dbReference type="EMBL" id="QHN37613.1"/>
    </source>
</evidence>